<sequence length="333" mass="39519">MLKIRQNYNKNYIDMQKKAIENQNLFVAEKLLKIITEKPNILLSNNYIKLDGADVSEILKSGKEDIYDLSDSSLIESLMRLEYRGAIKFINEEDKYDYSSHDFIELYLTKNKLIEFIEIAKDKLYKIPQEYKKKKELNYVLEALASFQVFLPKRMIEFSDLDNKYLDVASWIADYSGNIKILYDDEPDVEWKDLPRPQIMGVSAVPKSFVIIADPIKKLEEEIRKLTNTSLQKRISLFLQKNNDTDWRCASCGHFLQENLTEEKQISDYLNDFRVRKFRVCYKCRKRNYFSIDKNGKIKFMTTKKLPLSEIKKELEKRKKQKIKNRFGFTPVK</sequence>
<name>A0A1G2IVU9_9BACT</name>
<accession>A0A1G2IVU9</accession>
<evidence type="ECO:0000313" key="1">
    <source>
        <dbReference type="EMBL" id="OGZ78707.1"/>
    </source>
</evidence>
<protein>
    <submittedName>
        <fullName evidence="1">Uncharacterized protein</fullName>
    </submittedName>
</protein>
<dbReference type="STRING" id="1802223.A2358_02810"/>
<dbReference type="AlphaFoldDB" id="A0A1G2IVU9"/>
<gene>
    <name evidence="1" type="ORF">A2358_02810</name>
</gene>
<proteinExistence type="predicted"/>
<comment type="caution">
    <text evidence="1">The sequence shown here is derived from an EMBL/GenBank/DDBJ whole genome shotgun (WGS) entry which is preliminary data.</text>
</comment>
<dbReference type="Proteomes" id="UP000178650">
    <property type="component" value="Unassembled WGS sequence"/>
</dbReference>
<dbReference type="EMBL" id="MHPJ01000015">
    <property type="protein sequence ID" value="OGZ78707.1"/>
    <property type="molecule type" value="Genomic_DNA"/>
</dbReference>
<reference evidence="1 2" key="1">
    <citation type="journal article" date="2016" name="Nat. Commun.">
        <title>Thousands of microbial genomes shed light on interconnected biogeochemical processes in an aquifer system.</title>
        <authorList>
            <person name="Anantharaman K."/>
            <person name="Brown C.T."/>
            <person name="Hug L.A."/>
            <person name="Sharon I."/>
            <person name="Castelle C.J."/>
            <person name="Probst A.J."/>
            <person name="Thomas B.C."/>
            <person name="Singh A."/>
            <person name="Wilkins M.J."/>
            <person name="Karaoz U."/>
            <person name="Brodie E.L."/>
            <person name="Williams K.H."/>
            <person name="Hubbard S.S."/>
            <person name="Banfield J.F."/>
        </authorList>
    </citation>
    <scope>NUCLEOTIDE SEQUENCE [LARGE SCALE GENOMIC DNA]</scope>
</reference>
<organism evidence="1 2">
    <name type="scientific">Candidatus Staskawiczbacteria bacterium RIFOXYB1_FULL_37_44</name>
    <dbReference type="NCBI Taxonomy" id="1802223"/>
    <lineage>
        <taxon>Bacteria</taxon>
        <taxon>Candidatus Staskawicziibacteriota</taxon>
    </lineage>
</organism>
<evidence type="ECO:0000313" key="2">
    <source>
        <dbReference type="Proteomes" id="UP000178650"/>
    </source>
</evidence>